<keyword evidence="2" id="KW-0472">Membrane</keyword>
<gene>
    <name evidence="3" type="ORF">MARPO_0121s0045</name>
</gene>
<organism evidence="3 4">
    <name type="scientific">Marchantia polymorpha</name>
    <name type="common">Common liverwort</name>
    <name type="synonym">Marchantia aquatica</name>
    <dbReference type="NCBI Taxonomy" id="3197"/>
    <lineage>
        <taxon>Eukaryota</taxon>
        <taxon>Viridiplantae</taxon>
        <taxon>Streptophyta</taxon>
        <taxon>Embryophyta</taxon>
        <taxon>Marchantiophyta</taxon>
        <taxon>Marchantiopsida</taxon>
        <taxon>Marchantiidae</taxon>
        <taxon>Marchantiales</taxon>
        <taxon>Marchantiaceae</taxon>
        <taxon>Marchantia</taxon>
    </lineage>
</organism>
<evidence type="ECO:0000313" key="3">
    <source>
        <dbReference type="EMBL" id="PTQ30706.1"/>
    </source>
</evidence>
<dbReference type="EMBL" id="KZ772793">
    <property type="protein sequence ID" value="PTQ30706.1"/>
    <property type="molecule type" value="Genomic_DNA"/>
</dbReference>
<keyword evidence="2" id="KW-0812">Transmembrane</keyword>
<feature type="region of interest" description="Disordered" evidence="1">
    <location>
        <begin position="1"/>
        <end position="33"/>
    </location>
</feature>
<name>A0A2R6WA21_MARPO</name>
<feature type="transmembrane region" description="Helical" evidence="2">
    <location>
        <begin position="145"/>
        <end position="164"/>
    </location>
</feature>
<dbReference type="Gramene" id="Mp3g23780.1">
    <property type="protein sequence ID" value="Mp3g23780.1.cds1"/>
    <property type="gene ID" value="Mp3g23780"/>
</dbReference>
<dbReference type="OrthoDB" id="1304551at2759"/>
<keyword evidence="2" id="KW-1133">Transmembrane helix</keyword>
<dbReference type="OMA" id="QMPDADE"/>
<protein>
    <recommendedName>
        <fullName evidence="5">60S ribosomal protein L18a-like protein</fullName>
    </recommendedName>
</protein>
<sequence length="167" mass="18535">MGSSKPDVEQGQHQSLPWTQQDQRAHHPDQQQVHYPAVDQSPAYYGTFHDQPGFPQPVPPSQAPHYAQGDSSYMYDQARGIHGRIVEGKPLLSGEHFHSSDPLPFCGLGFGWFLFIFGFFCVIPWYIGTAIFFCLKSDPREHTGLLACAIAALICLLAGGSKFGDVW</sequence>
<reference evidence="4" key="1">
    <citation type="journal article" date="2017" name="Cell">
        <title>Insights into land plant evolution garnered from the Marchantia polymorpha genome.</title>
        <authorList>
            <person name="Bowman J.L."/>
            <person name="Kohchi T."/>
            <person name="Yamato K.T."/>
            <person name="Jenkins J."/>
            <person name="Shu S."/>
            <person name="Ishizaki K."/>
            <person name="Yamaoka S."/>
            <person name="Nishihama R."/>
            <person name="Nakamura Y."/>
            <person name="Berger F."/>
            <person name="Adam C."/>
            <person name="Aki S.S."/>
            <person name="Althoff F."/>
            <person name="Araki T."/>
            <person name="Arteaga-Vazquez M.A."/>
            <person name="Balasubrmanian S."/>
            <person name="Barry K."/>
            <person name="Bauer D."/>
            <person name="Boehm C.R."/>
            <person name="Briginshaw L."/>
            <person name="Caballero-Perez J."/>
            <person name="Catarino B."/>
            <person name="Chen F."/>
            <person name="Chiyoda S."/>
            <person name="Chovatia M."/>
            <person name="Davies K.M."/>
            <person name="Delmans M."/>
            <person name="Demura T."/>
            <person name="Dierschke T."/>
            <person name="Dolan L."/>
            <person name="Dorantes-Acosta A.E."/>
            <person name="Eklund D.M."/>
            <person name="Florent S.N."/>
            <person name="Flores-Sandoval E."/>
            <person name="Fujiyama A."/>
            <person name="Fukuzawa H."/>
            <person name="Galik B."/>
            <person name="Grimanelli D."/>
            <person name="Grimwood J."/>
            <person name="Grossniklaus U."/>
            <person name="Hamada T."/>
            <person name="Haseloff J."/>
            <person name="Hetherington A.J."/>
            <person name="Higo A."/>
            <person name="Hirakawa Y."/>
            <person name="Hundley H.N."/>
            <person name="Ikeda Y."/>
            <person name="Inoue K."/>
            <person name="Inoue S.I."/>
            <person name="Ishida S."/>
            <person name="Jia Q."/>
            <person name="Kakita M."/>
            <person name="Kanazawa T."/>
            <person name="Kawai Y."/>
            <person name="Kawashima T."/>
            <person name="Kennedy M."/>
            <person name="Kinose K."/>
            <person name="Kinoshita T."/>
            <person name="Kohara Y."/>
            <person name="Koide E."/>
            <person name="Komatsu K."/>
            <person name="Kopischke S."/>
            <person name="Kubo M."/>
            <person name="Kyozuka J."/>
            <person name="Lagercrantz U."/>
            <person name="Lin S.S."/>
            <person name="Lindquist E."/>
            <person name="Lipzen A.M."/>
            <person name="Lu C.W."/>
            <person name="De Luna E."/>
            <person name="Martienssen R.A."/>
            <person name="Minamino N."/>
            <person name="Mizutani M."/>
            <person name="Mizutani M."/>
            <person name="Mochizuki N."/>
            <person name="Monte I."/>
            <person name="Mosher R."/>
            <person name="Nagasaki H."/>
            <person name="Nakagami H."/>
            <person name="Naramoto S."/>
            <person name="Nishitani K."/>
            <person name="Ohtani M."/>
            <person name="Okamoto T."/>
            <person name="Okumura M."/>
            <person name="Phillips J."/>
            <person name="Pollak B."/>
            <person name="Reinders A."/>
            <person name="Rovekamp M."/>
            <person name="Sano R."/>
            <person name="Sawa S."/>
            <person name="Schmid M.W."/>
            <person name="Shirakawa M."/>
            <person name="Solano R."/>
            <person name="Spunde A."/>
            <person name="Suetsugu N."/>
            <person name="Sugano S."/>
            <person name="Sugiyama A."/>
            <person name="Sun R."/>
            <person name="Suzuki Y."/>
            <person name="Takenaka M."/>
            <person name="Takezawa D."/>
            <person name="Tomogane H."/>
            <person name="Tsuzuki M."/>
            <person name="Ueda T."/>
            <person name="Umeda M."/>
            <person name="Ward J.M."/>
            <person name="Watanabe Y."/>
            <person name="Yazaki K."/>
            <person name="Yokoyama R."/>
            <person name="Yoshitake Y."/>
            <person name="Yotsui I."/>
            <person name="Zachgo S."/>
            <person name="Schmutz J."/>
        </authorList>
    </citation>
    <scope>NUCLEOTIDE SEQUENCE [LARGE SCALE GENOMIC DNA]</scope>
    <source>
        <strain evidence="4">Tak-1</strain>
    </source>
</reference>
<feature type="transmembrane region" description="Helical" evidence="2">
    <location>
        <begin position="110"/>
        <end position="133"/>
    </location>
</feature>
<evidence type="ECO:0000256" key="2">
    <source>
        <dbReference type="SAM" id="Phobius"/>
    </source>
</evidence>
<dbReference type="InterPro" id="IPR044804">
    <property type="entry name" value="Ribosomal_eL20z-like"/>
</dbReference>
<evidence type="ECO:0000313" key="4">
    <source>
        <dbReference type="Proteomes" id="UP000244005"/>
    </source>
</evidence>
<dbReference type="Proteomes" id="UP000244005">
    <property type="component" value="Unassembled WGS sequence"/>
</dbReference>
<accession>A0A2R6WA21</accession>
<feature type="compositionally biased region" description="Polar residues" evidence="1">
    <location>
        <begin position="11"/>
        <end position="22"/>
    </location>
</feature>
<feature type="compositionally biased region" description="Basic and acidic residues" evidence="1">
    <location>
        <begin position="1"/>
        <end position="10"/>
    </location>
</feature>
<dbReference type="AlphaFoldDB" id="A0A2R6WA21"/>
<keyword evidence="4" id="KW-1185">Reference proteome</keyword>
<dbReference type="PANTHER" id="PTHR46631">
    <property type="entry name" value="60S RIBOSOMAL PROTEIN L18A-LIKE"/>
    <property type="match status" value="1"/>
</dbReference>
<proteinExistence type="predicted"/>
<dbReference type="PANTHER" id="PTHR46631:SF4">
    <property type="entry name" value="OS06G0359400 PROTEIN"/>
    <property type="match status" value="1"/>
</dbReference>
<evidence type="ECO:0008006" key="5">
    <source>
        <dbReference type="Google" id="ProtNLM"/>
    </source>
</evidence>
<evidence type="ECO:0000256" key="1">
    <source>
        <dbReference type="SAM" id="MobiDB-lite"/>
    </source>
</evidence>